<evidence type="ECO:0000313" key="2">
    <source>
        <dbReference type="Proteomes" id="UP000027920"/>
    </source>
</evidence>
<dbReference type="RefSeq" id="XP_013264505.1">
    <property type="nucleotide sequence ID" value="XM_013409051.1"/>
</dbReference>
<accession>A0A072Q203</accession>
<gene>
    <name evidence="1" type="ORF">A1O9_03487</name>
</gene>
<dbReference type="OrthoDB" id="4121305at2759"/>
<dbReference type="SUPFAM" id="SSF48452">
    <property type="entry name" value="TPR-like"/>
    <property type="match status" value="1"/>
</dbReference>
<dbReference type="Gene3D" id="1.25.40.10">
    <property type="entry name" value="Tetratricopeptide repeat domain"/>
    <property type="match status" value="1"/>
</dbReference>
<name>A0A072Q203_9EURO</name>
<sequence length="103" mass="11460">MTNLATTYTSQHQLQKAEEPGVEVLGMSLRKLIRVYGKDHPNTVTSVAKLASTFRDQGRLDKAANLQEEMMKTKKKVLGGGRPYHIDEYSKPCDHLAKSGSVE</sequence>
<organism evidence="1 2">
    <name type="scientific">Exophiala aquamarina CBS 119918</name>
    <dbReference type="NCBI Taxonomy" id="1182545"/>
    <lineage>
        <taxon>Eukaryota</taxon>
        <taxon>Fungi</taxon>
        <taxon>Dikarya</taxon>
        <taxon>Ascomycota</taxon>
        <taxon>Pezizomycotina</taxon>
        <taxon>Eurotiomycetes</taxon>
        <taxon>Chaetothyriomycetidae</taxon>
        <taxon>Chaetothyriales</taxon>
        <taxon>Herpotrichiellaceae</taxon>
        <taxon>Exophiala</taxon>
    </lineage>
</organism>
<dbReference type="EMBL" id="AMGV01000002">
    <property type="protein sequence ID" value="KEF61915.1"/>
    <property type="molecule type" value="Genomic_DNA"/>
</dbReference>
<dbReference type="AlphaFoldDB" id="A0A072Q203"/>
<evidence type="ECO:0008006" key="3">
    <source>
        <dbReference type="Google" id="ProtNLM"/>
    </source>
</evidence>
<dbReference type="Proteomes" id="UP000027920">
    <property type="component" value="Unassembled WGS sequence"/>
</dbReference>
<evidence type="ECO:0000313" key="1">
    <source>
        <dbReference type="EMBL" id="KEF61915.1"/>
    </source>
</evidence>
<dbReference type="HOGENOM" id="CLU_000288_125_11_1"/>
<reference evidence="1 2" key="1">
    <citation type="submission" date="2013-03" db="EMBL/GenBank/DDBJ databases">
        <title>The Genome Sequence of Exophiala aquamarina CBS 119918.</title>
        <authorList>
            <consortium name="The Broad Institute Genomics Platform"/>
            <person name="Cuomo C."/>
            <person name="de Hoog S."/>
            <person name="Gorbushina A."/>
            <person name="Walker B."/>
            <person name="Young S.K."/>
            <person name="Zeng Q."/>
            <person name="Gargeya S."/>
            <person name="Fitzgerald M."/>
            <person name="Haas B."/>
            <person name="Abouelleil A."/>
            <person name="Allen A.W."/>
            <person name="Alvarado L."/>
            <person name="Arachchi H.M."/>
            <person name="Berlin A.M."/>
            <person name="Chapman S.B."/>
            <person name="Gainer-Dewar J."/>
            <person name="Goldberg J."/>
            <person name="Griggs A."/>
            <person name="Gujja S."/>
            <person name="Hansen M."/>
            <person name="Howarth C."/>
            <person name="Imamovic A."/>
            <person name="Ireland A."/>
            <person name="Larimer J."/>
            <person name="McCowan C."/>
            <person name="Murphy C."/>
            <person name="Pearson M."/>
            <person name="Poon T.W."/>
            <person name="Priest M."/>
            <person name="Roberts A."/>
            <person name="Saif S."/>
            <person name="Shea T."/>
            <person name="Sisk P."/>
            <person name="Sykes S."/>
            <person name="Wortman J."/>
            <person name="Nusbaum C."/>
            <person name="Birren B."/>
        </authorList>
    </citation>
    <scope>NUCLEOTIDE SEQUENCE [LARGE SCALE GENOMIC DNA]</scope>
    <source>
        <strain evidence="1 2">CBS 119918</strain>
    </source>
</reference>
<protein>
    <recommendedName>
        <fullName evidence="3">Kinesin light chain</fullName>
    </recommendedName>
</protein>
<dbReference type="InterPro" id="IPR011990">
    <property type="entry name" value="TPR-like_helical_dom_sf"/>
</dbReference>
<dbReference type="GeneID" id="25278421"/>
<dbReference type="Pfam" id="PF13424">
    <property type="entry name" value="TPR_12"/>
    <property type="match status" value="1"/>
</dbReference>
<keyword evidence="2" id="KW-1185">Reference proteome</keyword>
<dbReference type="STRING" id="1182545.A0A072Q203"/>
<dbReference type="VEuPathDB" id="FungiDB:A1O9_03487"/>
<comment type="caution">
    <text evidence="1">The sequence shown here is derived from an EMBL/GenBank/DDBJ whole genome shotgun (WGS) entry which is preliminary data.</text>
</comment>
<proteinExistence type="predicted"/>